<protein>
    <recommendedName>
        <fullName evidence="1">EB domain-containing protein</fullName>
    </recommendedName>
</protein>
<dbReference type="Proteomes" id="UP000663891">
    <property type="component" value="Unassembled WGS sequence"/>
</dbReference>
<evidence type="ECO:0000313" key="2">
    <source>
        <dbReference type="EMBL" id="CAF0850330.1"/>
    </source>
</evidence>
<feature type="domain" description="EB" evidence="1">
    <location>
        <begin position="33"/>
        <end position="72"/>
    </location>
</feature>
<name>A0A814BNR0_9BILA</name>
<gene>
    <name evidence="2" type="ORF">JYZ213_LOCUS7862</name>
    <name evidence="5" type="ORF">OKA104_LOCUS31108</name>
    <name evidence="4" type="ORF">OXD698_LOCUS12160</name>
    <name evidence="3" type="ORF">VCS650_LOCUS10891</name>
</gene>
<dbReference type="EMBL" id="CAJOAY010003460">
    <property type="protein sequence ID" value="CAF4023398.1"/>
    <property type="molecule type" value="Genomic_DNA"/>
</dbReference>
<dbReference type="OrthoDB" id="10048429at2759"/>
<proteinExistence type="predicted"/>
<comment type="caution">
    <text evidence="3">The sequence shown here is derived from an EMBL/GenBank/DDBJ whole genome shotgun (WGS) entry which is preliminary data.</text>
</comment>
<dbReference type="EMBL" id="CAJNON010000079">
    <property type="protein sequence ID" value="CAF0930327.1"/>
    <property type="molecule type" value="Genomic_DNA"/>
</dbReference>
<dbReference type="Proteomes" id="UP000663881">
    <property type="component" value="Unassembled WGS sequence"/>
</dbReference>
<dbReference type="Proteomes" id="UP000663844">
    <property type="component" value="Unassembled WGS sequence"/>
</dbReference>
<dbReference type="EMBL" id="CAJOAZ010000701">
    <property type="protein sequence ID" value="CAF3699234.1"/>
    <property type="molecule type" value="Genomic_DNA"/>
</dbReference>
<evidence type="ECO:0000313" key="3">
    <source>
        <dbReference type="EMBL" id="CAF0930327.1"/>
    </source>
</evidence>
<evidence type="ECO:0000313" key="4">
    <source>
        <dbReference type="EMBL" id="CAF3699234.1"/>
    </source>
</evidence>
<reference evidence="3" key="1">
    <citation type="submission" date="2021-02" db="EMBL/GenBank/DDBJ databases">
        <authorList>
            <person name="Nowell W R."/>
        </authorList>
    </citation>
    <scope>NUCLEOTIDE SEQUENCE</scope>
</reference>
<dbReference type="Pfam" id="PF01683">
    <property type="entry name" value="EB"/>
    <property type="match status" value="1"/>
</dbReference>
<dbReference type="InterPro" id="IPR006149">
    <property type="entry name" value="EB_dom"/>
</dbReference>
<dbReference type="Proteomes" id="UP000663845">
    <property type="component" value="Unassembled WGS sequence"/>
</dbReference>
<sequence>MLFIILLLIATVAARPQTTFPSSTTPFMTYDSVLGYSCHSDTNCGGLVGNSRCLNGICACQPGYIPQGIMNCVYAGNDKTRIN</sequence>
<evidence type="ECO:0000313" key="5">
    <source>
        <dbReference type="EMBL" id="CAF4023398.1"/>
    </source>
</evidence>
<organism evidence="3 6">
    <name type="scientific">Adineta steineri</name>
    <dbReference type="NCBI Taxonomy" id="433720"/>
    <lineage>
        <taxon>Eukaryota</taxon>
        <taxon>Metazoa</taxon>
        <taxon>Spiralia</taxon>
        <taxon>Gnathifera</taxon>
        <taxon>Rotifera</taxon>
        <taxon>Eurotatoria</taxon>
        <taxon>Bdelloidea</taxon>
        <taxon>Adinetida</taxon>
        <taxon>Adinetidae</taxon>
        <taxon>Adineta</taxon>
    </lineage>
</organism>
<evidence type="ECO:0000313" key="6">
    <source>
        <dbReference type="Proteomes" id="UP000663891"/>
    </source>
</evidence>
<dbReference type="EMBL" id="CAJNOG010000052">
    <property type="protein sequence ID" value="CAF0850330.1"/>
    <property type="molecule type" value="Genomic_DNA"/>
</dbReference>
<accession>A0A814BNR0</accession>
<evidence type="ECO:0000259" key="1">
    <source>
        <dbReference type="Pfam" id="PF01683"/>
    </source>
</evidence>
<dbReference type="AlphaFoldDB" id="A0A814BNR0"/>